<dbReference type="KEGG" id="fas:105270601"/>
<keyword evidence="2" id="KW-1185">Reference proteome</keyword>
<dbReference type="RefSeq" id="XP_011309943.1">
    <property type="nucleotide sequence ID" value="XM_011311641.1"/>
</dbReference>
<dbReference type="Proteomes" id="UP000694866">
    <property type="component" value="Unplaced"/>
</dbReference>
<evidence type="ECO:0000256" key="1">
    <source>
        <dbReference type="SAM" id="Phobius"/>
    </source>
</evidence>
<evidence type="ECO:0000313" key="3">
    <source>
        <dbReference type="RefSeq" id="XP_011309943.1"/>
    </source>
</evidence>
<keyword evidence="1" id="KW-0472">Membrane</keyword>
<dbReference type="PANTHER" id="PTHR10974:SF1">
    <property type="entry name" value="FI08016P-RELATED"/>
    <property type="match status" value="1"/>
</dbReference>
<dbReference type="OrthoDB" id="413313at2759"/>
<organism evidence="2 3">
    <name type="scientific">Fopius arisanus</name>
    <dbReference type="NCBI Taxonomy" id="64838"/>
    <lineage>
        <taxon>Eukaryota</taxon>
        <taxon>Metazoa</taxon>
        <taxon>Ecdysozoa</taxon>
        <taxon>Arthropoda</taxon>
        <taxon>Hexapoda</taxon>
        <taxon>Insecta</taxon>
        <taxon>Pterygota</taxon>
        <taxon>Neoptera</taxon>
        <taxon>Endopterygota</taxon>
        <taxon>Hymenoptera</taxon>
        <taxon>Apocrita</taxon>
        <taxon>Ichneumonoidea</taxon>
        <taxon>Braconidae</taxon>
        <taxon>Opiinae</taxon>
        <taxon>Fopius</taxon>
    </lineage>
</organism>
<reference evidence="3" key="1">
    <citation type="submission" date="2025-08" db="UniProtKB">
        <authorList>
            <consortium name="RefSeq"/>
        </authorList>
    </citation>
    <scope>IDENTIFICATION</scope>
    <source>
        <strain evidence="3">USDA-PBARC FA_bdor</strain>
        <tissue evidence="3">Whole organism</tissue>
    </source>
</reference>
<name>A0A9R1TJ66_9HYME</name>
<dbReference type="InterPro" id="IPR004245">
    <property type="entry name" value="DUF229"/>
</dbReference>
<dbReference type="PANTHER" id="PTHR10974">
    <property type="entry name" value="FI08016P-RELATED"/>
    <property type="match status" value="1"/>
</dbReference>
<dbReference type="Gene3D" id="3.40.720.10">
    <property type="entry name" value="Alkaline Phosphatase, subunit A"/>
    <property type="match status" value="1"/>
</dbReference>
<dbReference type="AlphaFoldDB" id="A0A9R1TJ66"/>
<accession>A0A9R1TJ66</accession>
<dbReference type="FunFam" id="3.40.720.10:FF:000017">
    <property type="entry name" value="Predicted protein"/>
    <property type="match status" value="1"/>
</dbReference>
<gene>
    <name evidence="3" type="primary">LOC105270601</name>
</gene>
<dbReference type="Pfam" id="PF02995">
    <property type="entry name" value="DUF229"/>
    <property type="match status" value="1"/>
</dbReference>
<sequence>MREKLICKDPVTPRRHNVKLWKDRNQSLKTLSTSPHGGLRIRTWLLAILGALVMSLIIINTLITGQFGVTHLINTTQDKYIDNESQLMNVQNKKDGFLVRNNGCRITAFDPLDSFSKRFMKTEVPIQCEFGSQLPLVESNETHIFVNRHAINQYYNTTEMPRCCWREFRRKENNDNQITMDNVCHPFQNSTRILAEFIRVECWREEVRIYRDYYFFMHRKPEVELRCRTASKHNDQKELDPIEVANLRKLSLLVLGLDSVSRLNFHRMMPKTVKTLESLSAIEMLGYNKVGDNTYPNIVPVLTGLSEKELQTTCWNETSKPFDDCPFMWKNFSTSGYRTIFAEDACSITTFNYLKPGFYRQPTDYYLRPYCVAAENDIGNTRKLNTHLCLGTRKNFENFLTHSSKVARTFSKDPYFAFFWQASLTHDFFNYPQLGDDAYSKAIHQFYQEGIMENTALIVMSDHGMRWGEFRQTYQGRMEGSLPFVFMVLPKWWREKYPIAFANLRKNAESLTTPYDLHETLTDLLKPELVEEERIKKRTKIINWFDDKKLLPRGISWFLPIPESRTCDLAGIPGHWCMCHTSNDFEIGHESVKNTTAFLIEELNSMLRKYPQCAVLRINRIKDAKMWKHTETDGNDPWVDLTVTIETLPGNAVFEASIRHGTDGINKLIGSISRLNAYGSQSACVNDFNMRLYCYCE</sequence>
<protein>
    <recommendedName>
        <fullName evidence="4">DUF229 domain containing protein</fullName>
    </recommendedName>
</protein>
<dbReference type="CDD" id="cd16021">
    <property type="entry name" value="ALP_like"/>
    <property type="match status" value="1"/>
</dbReference>
<dbReference type="GO" id="GO:0005615">
    <property type="term" value="C:extracellular space"/>
    <property type="evidence" value="ECO:0007669"/>
    <property type="project" value="TreeGrafter"/>
</dbReference>
<evidence type="ECO:0000313" key="2">
    <source>
        <dbReference type="Proteomes" id="UP000694866"/>
    </source>
</evidence>
<proteinExistence type="predicted"/>
<dbReference type="GeneID" id="105270601"/>
<feature type="transmembrane region" description="Helical" evidence="1">
    <location>
        <begin position="44"/>
        <end position="63"/>
    </location>
</feature>
<dbReference type="InterPro" id="IPR017850">
    <property type="entry name" value="Alkaline_phosphatase_core_sf"/>
</dbReference>
<keyword evidence="1" id="KW-0812">Transmembrane</keyword>
<keyword evidence="1" id="KW-1133">Transmembrane helix</keyword>
<dbReference type="SUPFAM" id="SSF53649">
    <property type="entry name" value="Alkaline phosphatase-like"/>
    <property type="match status" value="1"/>
</dbReference>
<evidence type="ECO:0008006" key="4">
    <source>
        <dbReference type="Google" id="ProtNLM"/>
    </source>
</evidence>